<dbReference type="GO" id="GO:0016765">
    <property type="term" value="F:transferase activity, transferring alkyl or aryl (other than methyl) groups"/>
    <property type="evidence" value="ECO:0007669"/>
    <property type="project" value="UniProtKB-ARBA"/>
</dbReference>
<proteinExistence type="predicted"/>
<evidence type="ECO:0000313" key="1">
    <source>
        <dbReference type="EMBL" id="WTU45900.1"/>
    </source>
</evidence>
<dbReference type="Pfam" id="PF00494">
    <property type="entry name" value="SQS_PSY"/>
    <property type="match status" value="1"/>
</dbReference>
<gene>
    <name evidence="1" type="ORF">OHV25_40610</name>
</gene>
<dbReference type="EMBL" id="CP108254">
    <property type="protein sequence ID" value="WTU45900.1"/>
    <property type="molecule type" value="Genomic_DNA"/>
</dbReference>
<dbReference type="AlphaFoldDB" id="A0AAU2HEY7"/>
<reference evidence="1" key="1">
    <citation type="submission" date="2022-10" db="EMBL/GenBank/DDBJ databases">
        <title>The complete genomes of actinobacterial strains from the NBC collection.</title>
        <authorList>
            <person name="Joergensen T.S."/>
            <person name="Alvarez Arevalo M."/>
            <person name="Sterndorff E.B."/>
            <person name="Faurdal D."/>
            <person name="Vuksanovic O."/>
            <person name="Mourched A.-S."/>
            <person name="Charusanti P."/>
            <person name="Shaw S."/>
            <person name="Blin K."/>
            <person name="Weber T."/>
        </authorList>
    </citation>
    <scope>NUCLEOTIDE SEQUENCE</scope>
    <source>
        <strain evidence="1">NBC_00060</strain>
        <plasmid evidence="1">unnamed1</plasmid>
    </source>
</reference>
<dbReference type="SUPFAM" id="SSF48576">
    <property type="entry name" value="Terpenoid synthases"/>
    <property type="match status" value="1"/>
</dbReference>
<dbReference type="PANTHER" id="PTHR31480">
    <property type="entry name" value="BIFUNCTIONAL LYCOPENE CYCLASE/PHYTOENE SYNTHASE"/>
    <property type="match status" value="1"/>
</dbReference>
<sequence>MTTRWSRALDRAGISDPALRRAYSGQRQLVARFARAEYTAVRLLLPPPLIPHIVAATAFMHHTDTLIDQGPMKERLEAADSWRRQVTTALDRGSSEHPLLGALTHTISRHPQLQGYVQQFLSGADVEVEWESFSGEADFQHYVTAYSLPAFMLVACLLAPATPSREYVTGCRAFIEAGQRLDFLDDIAEDLEQGRTGITHEALGRHGLTPQDLRHRPAQGFEGLLHEQAVLVRAGLEESRGIEQHVHISSRPMVRALIDLQTLRLGAVKKAGTALLNGSARPPLAEALRVLGREYRAAQRQGRTPGR</sequence>
<name>A0AAU2HEY7_9ACTN</name>
<protein>
    <submittedName>
        <fullName evidence="1">Squalene/phytoene synthase family protein</fullName>
    </submittedName>
</protein>
<dbReference type="InterPro" id="IPR008949">
    <property type="entry name" value="Isoprenoid_synthase_dom_sf"/>
</dbReference>
<organism evidence="1">
    <name type="scientific">Streptomyces sp. NBC_00060</name>
    <dbReference type="NCBI Taxonomy" id="2975636"/>
    <lineage>
        <taxon>Bacteria</taxon>
        <taxon>Bacillati</taxon>
        <taxon>Actinomycetota</taxon>
        <taxon>Actinomycetes</taxon>
        <taxon>Kitasatosporales</taxon>
        <taxon>Streptomycetaceae</taxon>
        <taxon>Streptomyces</taxon>
    </lineage>
</organism>
<dbReference type="Gene3D" id="1.10.600.10">
    <property type="entry name" value="Farnesyl Diphosphate Synthase"/>
    <property type="match status" value="1"/>
</dbReference>
<accession>A0AAU2HEY7</accession>
<keyword evidence="1" id="KW-0614">Plasmid</keyword>
<dbReference type="InterPro" id="IPR002060">
    <property type="entry name" value="Squ/phyt_synthse"/>
</dbReference>
<geneLocation type="plasmid" evidence="1">
    <name>unnamed1</name>
</geneLocation>